<keyword evidence="3" id="KW-1185">Reference proteome</keyword>
<feature type="compositionally biased region" description="Low complexity" evidence="1">
    <location>
        <begin position="12"/>
        <end position="29"/>
    </location>
</feature>
<accession>A0A640SXR0</accession>
<dbReference type="Gene3D" id="1.10.10.10">
    <property type="entry name" value="Winged helix-like DNA-binding domain superfamily/Winged helix DNA-binding domain"/>
    <property type="match status" value="1"/>
</dbReference>
<dbReference type="SUPFAM" id="SSF46785">
    <property type="entry name" value="Winged helix' DNA-binding domain"/>
    <property type="match status" value="1"/>
</dbReference>
<feature type="region of interest" description="Disordered" evidence="1">
    <location>
        <begin position="160"/>
        <end position="188"/>
    </location>
</feature>
<feature type="compositionally biased region" description="Low complexity" evidence="1">
    <location>
        <begin position="47"/>
        <end position="58"/>
    </location>
</feature>
<dbReference type="GO" id="GO:0003677">
    <property type="term" value="F:DNA binding"/>
    <property type="evidence" value="ECO:0007669"/>
    <property type="project" value="UniProtKB-KW"/>
</dbReference>
<evidence type="ECO:0000313" key="3">
    <source>
        <dbReference type="Proteomes" id="UP000430079"/>
    </source>
</evidence>
<protein>
    <submittedName>
        <fullName evidence="2">DNA-binding protein</fullName>
    </submittedName>
</protein>
<proteinExistence type="predicted"/>
<evidence type="ECO:0000313" key="2">
    <source>
        <dbReference type="EMBL" id="GFE14205.1"/>
    </source>
</evidence>
<evidence type="ECO:0000256" key="1">
    <source>
        <dbReference type="SAM" id="MobiDB-lite"/>
    </source>
</evidence>
<dbReference type="EMBL" id="BLIO01000001">
    <property type="protein sequence ID" value="GFE14205.1"/>
    <property type="molecule type" value="Genomic_DNA"/>
</dbReference>
<organism evidence="2 3">
    <name type="scientific">Streptomyces glebosus</name>
    <dbReference type="NCBI Taxonomy" id="249580"/>
    <lineage>
        <taxon>Bacteria</taxon>
        <taxon>Bacillati</taxon>
        <taxon>Actinomycetota</taxon>
        <taxon>Actinomycetes</taxon>
        <taxon>Kitasatosporales</taxon>
        <taxon>Streptomycetaceae</taxon>
        <taxon>Streptomyces</taxon>
    </lineage>
</organism>
<dbReference type="InterPro" id="IPR036390">
    <property type="entry name" value="WH_DNA-bd_sf"/>
</dbReference>
<comment type="caution">
    <text evidence="2">The sequence shown here is derived from an EMBL/GenBank/DDBJ whole genome shotgun (WGS) entry which is preliminary data.</text>
</comment>
<dbReference type="Proteomes" id="UP000430079">
    <property type="component" value="Unassembled WGS sequence"/>
</dbReference>
<keyword evidence="2" id="KW-0238">DNA-binding</keyword>
<dbReference type="AlphaFoldDB" id="A0A640SXR0"/>
<sequence length="323" mass="34576">MRLRSPQFHCDGGTTAATTAHRTAPGGTAIPVRGPDHKEEKTFPMTSAHSNAPSSAPSRVSSGVIHIRTRQTSHFTVLANRLAQRAGSAVTVGVAAYILSLPDGAPITIAALCTHFAEGKKAIAEALRELEDEGWLERRVERGPRGRVVTRTFAYDVPGAVPESAATSAPAPETCREPEPAAPPQQAPEAVREALPEAVGLLARLPHRDRRLLLSEREITTLAPAVTEWLDRGVPPQEIAAALTDGLPARINRRPARLLAHRLAVLRPPARTSPLPEPDRPPVVPLQNCDGCDRAFRADHPGHCRACRVSAEARPAPEVHCAA</sequence>
<gene>
    <name evidence="2" type="ORF">Sgleb_22520</name>
</gene>
<name>A0A640SXR0_9ACTN</name>
<reference evidence="2 3" key="1">
    <citation type="submission" date="2019-12" db="EMBL/GenBank/DDBJ databases">
        <title>Whole genome shotgun sequence of Streptomyces hygroscopicus subsp. glebosus NBRC 13786.</title>
        <authorList>
            <person name="Ichikawa N."/>
            <person name="Kimura A."/>
            <person name="Kitahashi Y."/>
            <person name="Komaki H."/>
            <person name="Tamura T."/>
        </authorList>
    </citation>
    <scope>NUCLEOTIDE SEQUENCE [LARGE SCALE GENOMIC DNA]</scope>
    <source>
        <strain evidence="2 3">NBRC 13786</strain>
    </source>
</reference>
<feature type="region of interest" description="Disordered" evidence="1">
    <location>
        <begin position="1"/>
        <end position="61"/>
    </location>
</feature>
<feature type="compositionally biased region" description="Low complexity" evidence="1">
    <location>
        <begin position="162"/>
        <end position="173"/>
    </location>
</feature>
<dbReference type="InterPro" id="IPR036388">
    <property type="entry name" value="WH-like_DNA-bd_sf"/>
</dbReference>